<keyword evidence="2" id="KW-1185">Reference proteome</keyword>
<dbReference type="EMBL" id="BSXW01000018">
    <property type="protein sequence ID" value="GMF09756.1"/>
    <property type="molecule type" value="Genomic_DNA"/>
</dbReference>
<gene>
    <name evidence="1" type="ORF">Plil01_000063200</name>
</gene>
<dbReference type="OrthoDB" id="7785529at2759"/>
<name>A0A9W6TAR8_9STRA</name>
<protein>
    <submittedName>
        <fullName evidence="1">Unnamed protein product</fullName>
    </submittedName>
</protein>
<sequence>MDVKSVSVCLVGELVIHANNDHSEVKAKTDLVKKDFPGISAGATTIDQAYSLDLVGPSERYAVLPPMTSGLVTTRHYVEVRCKFLWGPNVHIEIPVKIMAIPEVAVAALSNLLADVKTKAL</sequence>
<organism evidence="1 2">
    <name type="scientific">Phytophthora lilii</name>
    <dbReference type="NCBI Taxonomy" id="2077276"/>
    <lineage>
        <taxon>Eukaryota</taxon>
        <taxon>Sar</taxon>
        <taxon>Stramenopiles</taxon>
        <taxon>Oomycota</taxon>
        <taxon>Peronosporomycetes</taxon>
        <taxon>Peronosporales</taxon>
        <taxon>Peronosporaceae</taxon>
        <taxon>Phytophthora</taxon>
    </lineage>
</organism>
<comment type="caution">
    <text evidence="1">The sequence shown here is derived from an EMBL/GenBank/DDBJ whole genome shotgun (WGS) entry which is preliminary data.</text>
</comment>
<reference evidence="1" key="1">
    <citation type="submission" date="2023-04" db="EMBL/GenBank/DDBJ databases">
        <title>Phytophthora lilii NBRC 32176.</title>
        <authorList>
            <person name="Ichikawa N."/>
            <person name="Sato H."/>
            <person name="Tonouchi N."/>
        </authorList>
    </citation>
    <scope>NUCLEOTIDE SEQUENCE</scope>
    <source>
        <strain evidence="1">NBRC 32176</strain>
    </source>
</reference>
<dbReference type="AlphaFoldDB" id="A0A9W6TAR8"/>
<accession>A0A9W6TAR8</accession>
<evidence type="ECO:0000313" key="2">
    <source>
        <dbReference type="Proteomes" id="UP001165083"/>
    </source>
</evidence>
<dbReference type="Proteomes" id="UP001165083">
    <property type="component" value="Unassembled WGS sequence"/>
</dbReference>
<proteinExistence type="predicted"/>
<evidence type="ECO:0000313" key="1">
    <source>
        <dbReference type="EMBL" id="GMF09756.1"/>
    </source>
</evidence>